<evidence type="ECO:0000313" key="3">
    <source>
        <dbReference type="Proteomes" id="UP000076609"/>
    </source>
</evidence>
<dbReference type="InterPro" id="IPR027417">
    <property type="entry name" value="P-loop_NTPase"/>
</dbReference>
<dbReference type="CDD" id="cd00009">
    <property type="entry name" value="AAA"/>
    <property type="match status" value="1"/>
</dbReference>
<dbReference type="EMBL" id="LQQO01000003">
    <property type="protein sequence ID" value="KZE18029.1"/>
    <property type="molecule type" value="Genomic_DNA"/>
</dbReference>
<dbReference type="SMART" id="SM00382">
    <property type="entry name" value="AAA"/>
    <property type="match status" value="1"/>
</dbReference>
<evidence type="ECO:0000259" key="1">
    <source>
        <dbReference type="SMART" id="SM00382"/>
    </source>
</evidence>
<gene>
    <name evidence="2" type="ORF">AVT10_09585</name>
</gene>
<sequence length="403" mass="43502">MGVFASLKTMFARLIDPPRHRPLRIERVVPFPPAAEPAAPVAQPDRRLRIHRGFAAALPVEDRFGLSGRTEEVDRMVRGVVWERKHVVVFGARGSGKTSLVRVFGDFADEVGQIVLYESTSGNIGFTDLFRPFLESLPGTGRDTALMQRLAALNDVAFGPRELATALGEVRQPTVLVLDEFDRIDDAAVQSEVAALMKLLSDMHARVQIVIVGIAANVDDLISGHPSLRRHMLVVPVGPIAADDLRTLLDSCADKCGMAFAPDAAAAVVHSAYGSPYHARLFGLEAALVADARGSDRIEAADVAQGFQRAFAGWADISGNDHRIFTRAIGDPATNDDLLRLVERTTLGRDTLDDAALARVMQQVGPALVTMAHGAVMFRDSLAPQFLGLMIEHGVGVRRIGGQ</sequence>
<dbReference type="PANTHER" id="PTHR34301:SF8">
    <property type="entry name" value="ATPASE DOMAIN-CONTAINING PROTEIN"/>
    <property type="match status" value="1"/>
</dbReference>
<name>A0ABR5YFL1_9SPHN</name>
<proteinExistence type="predicted"/>
<reference evidence="3" key="1">
    <citation type="submission" date="2016-01" db="EMBL/GenBank/DDBJ databases">
        <title>Draft genome of Chromobacterium sp. F49.</title>
        <authorList>
            <person name="Hong K.W."/>
        </authorList>
    </citation>
    <scope>NUCLEOTIDE SEQUENCE [LARGE SCALE GENOMIC DNA]</scope>
    <source>
        <strain evidence="3">CN3</strain>
    </source>
</reference>
<dbReference type="InterPro" id="IPR049052">
    <property type="entry name" value="nSTAND1"/>
</dbReference>
<keyword evidence="3" id="KW-1185">Reference proteome</keyword>
<dbReference type="Gene3D" id="3.40.50.300">
    <property type="entry name" value="P-loop containing nucleotide triphosphate hydrolases"/>
    <property type="match status" value="1"/>
</dbReference>
<dbReference type="SUPFAM" id="SSF52540">
    <property type="entry name" value="P-loop containing nucleoside triphosphate hydrolases"/>
    <property type="match status" value="1"/>
</dbReference>
<evidence type="ECO:0000313" key="2">
    <source>
        <dbReference type="EMBL" id="KZE18029.1"/>
    </source>
</evidence>
<organism evidence="2 3">
    <name type="scientific">Sphingomonas hankookensis</name>
    <dbReference type="NCBI Taxonomy" id="563996"/>
    <lineage>
        <taxon>Bacteria</taxon>
        <taxon>Pseudomonadati</taxon>
        <taxon>Pseudomonadota</taxon>
        <taxon>Alphaproteobacteria</taxon>
        <taxon>Sphingomonadales</taxon>
        <taxon>Sphingomonadaceae</taxon>
        <taxon>Sphingomonas</taxon>
    </lineage>
</organism>
<dbReference type="Pfam" id="PF20703">
    <property type="entry name" value="nSTAND1"/>
    <property type="match status" value="1"/>
</dbReference>
<protein>
    <recommendedName>
        <fullName evidence="1">AAA+ ATPase domain-containing protein</fullName>
    </recommendedName>
</protein>
<dbReference type="Proteomes" id="UP000076609">
    <property type="component" value="Unassembled WGS sequence"/>
</dbReference>
<feature type="domain" description="AAA+ ATPase" evidence="1">
    <location>
        <begin position="83"/>
        <end position="238"/>
    </location>
</feature>
<dbReference type="PANTHER" id="PTHR34301">
    <property type="entry name" value="DNA-BINDING PROTEIN-RELATED"/>
    <property type="match status" value="1"/>
</dbReference>
<dbReference type="RefSeq" id="WP_066688441.1">
    <property type="nucleotide sequence ID" value="NZ_LQQO01000003.1"/>
</dbReference>
<accession>A0ABR5YFL1</accession>
<dbReference type="InterPro" id="IPR003593">
    <property type="entry name" value="AAA+_ATPase"/>
</dbReference>
<comment type="caution">
    <text evidence="2">The sequence shown here is derived from an EMBL/GenBank/DDBJ whole genome shotgun (WGS) entry which is preliminary data.</text>
</comment>